<accession>A0A183VCD6</accession>
<evidence type="ECO:0000256" key="1">
    <source>
        <dbReference type="SAM" id="SignalP"/>
    </source>
</evidence>
<keyword evidence="1" id="KW-0732">Signal</keyword>
<dbReference type="Proteomes" id="UP000050794">
    <property type="component" value="Unassembled WGS sequence"/>
</dbReference>
<proteinExistence type="predicted"/>
<keyword evidence="3" id="KW-1185">Reference proteome</keyword>
<reference evidence="4" key="1">
    <citation type="submission" date="2016-06" db="UniProtKB">
        <authorList>
            <consortium name="WormBaseParasite"/>
        </authorList>
    </citation>
    <scope>IDENTIFICATION</scope>
</reference>
<name>A0A183VCD6_TOXCA</name>
<dbReference type="WBParaSite" id="TCNE_0001841001-mRNA-1">
    <property type="protein sequence ID" value="TCNE_0001841001-mRNA-1"/>
    <property type="gene ID" value="TCNE_0001841001"/>
</dbReference>
<gene>
    <name evidence="2" type="ORF">TCNE_LOCUS18406</name>
</gene>
<dbReference type="EMBL" id="UYWY01025494">
    <property type="protein sequence ID" value="VDM49727.1"/>
    <property type="molecule type" value="Genomic_DNA"/>
</dbReference>
<sequence length="153" mass="17596">MKIIECWATLANLMAIIPAVHLIRSTFATNEASRNEETITLPKCAHIDPYLDTKKTYSANFAHLGYQPPTHNSPRIYFAIGEWKVARVSIEAWSKVNANKSGCDPLTIKPIESIENEKERERYKWGEQKFAFDVLASDKIGPRRYLQPMYHEL</sequence>
<feature type="signal peptide" evidence="1">
    <location>
        <begin position="1"/>
        <end position="28"/>
    </location>
</feature>
<dbReference type="AlphaFoldDB" id="A0A183VCD6"/>
<protein>
    <submittedName>
        <fullName evidence="2 4">Uncharacterized protein</fullName>
    </submittedName>
</protein>
<evidence type="ECO:0000313" key="3">
    <source>
        <dbReference type="Proteomes" id="UP000050794"/>
    </source>
</evidence>
<evidence type="ECO:0000313" key="4">
    <source>
        <dbReference type="WBParaSite" id="TCNE_0001841001-mRNA-1"/>
    </source>
</evidence>
<feature type="chain" id="PRO_5044553730" evidence="1">
    <location>
        <begin position="29"/>
        <end position="153"/>
    </location>
</feature>
<organism evidence="3 4">
    <name type="scientific">Toxocara canis</name>
    <name type="common">Canine roundworm</name>
    <dbReference type="NCBI Taxonomy" id="6265"/>
    <lineage>
        <taxon>Eukaryota</taxon>
        <taxon>Metazoa</taxon>
        <taxon>Ecdysozoa</taxon>
        <taxon>Nematoda</taxon>
        <taxon>Chromadorea</taxon>
        <taxon>Rhabditida</taxon>
        <taxon>Spirurina</taxon>
        <taxon>Ascaridomorpha</taxon>
        <taxon>Ascaridoidea</taxon>
        <taxon>Toxocaridae</taxon>
        <taxon>Toxocara</taxon>
    </lineage>
</organism>
<reference evidence="2 3" key="2">
    <citation type="submission" date="2018-11" db="EMBL/GenBank/DDBJ databases">
        <authorList>
            <consortium name="Pathogen Informatics"/>
        </authorList>
    </citation>
    <scope>NUCLEOTIDE SEQUENCE [LARGE SCALE GENOMIC DNA]</scope>
</reference>
<evidence type="ECO:0000313" key="2">
    <source>
        <dbReference type="EMBL" id="VDM49727.1"/>
    </source>
</evidence>